<comment type="similarity">
    <text evidence="2 9">Belongs to the membrane fusion protein (MFP) (TC 8.A.1) family.</text>
</comment>
<dbReference type="Gene3D" id="1.10.287.1490">
    <property type="match status" value="1"/>
</dbReference>
<evidence type="ECO:0000256" key="1">
    <source>
        <dbReference type="ARBA" id="ARBA00004377"/>
    </source>
</evidence>
<evidence type="ECO:0000313" key="14">
    <source>
        <dbReference type="Proteomes" id="UP000410984"/>
    </source>
</evidence>
<dbReference type="OrthoDB" id="9810980at2"/>
<evidence type="ECO:0000256" key="2">
    <source>
        <dbReference type="ARBA" id="ARBA00009477"/>
    </source>
</evidence>
<evidence type="ECO:0000256" key="4">
    <source>
        <dbReference type="ARBA" id="ARBA00022475"/>
    </source>
</evidence>
<dbReference type="InterPro" id="IPR058781">
    <property type="entry name" value="HH_AprE-like"/>
</dbReference>
<evidence type="ECO:0000256" key="8">
    <source>
        <dbReference type="ARBA" id="ARBA00023136"/>
    </source>
</evidence>
<feature type="transmembrane region" description="Helical" evidence="9">
    <location>
        <begin position="39"/>
        <end position="60"/>
    </location>
</feature>
<dbReference type="NCBIfam" id="TIGR01843">
    <property type="entry name" value="type_I_hlyD"/>
    <property type="match status" value="1"/>
</dbReference>
<feature type="domain" description="AprE-like long alpha-helical hairpin" evidence="11">
    <location>
        <begin position="116"/>
        <end position="306"/>
    </location>
</feature>
<dbReference type="EMBL" id="CABFPH010000022">
    <property type="protein sequence ID" value="VUD71447.1"/>
    <property type="molecule type" value="Genomic_DNA"/>
</dbReference>
<evidence type="ECO:0000256" key="5">
    <source>
        <dbReference type="ARBA" id="ARBA00022519"/>
    </source>
</evidence>
<keyword evidence="4 9" id="KW-1003">Cell membrane</keyword>
<keyword evidence="7 9" id="KW-1133">Transmembrane helix</keyword>
<evidence type="ECO:0000256" key="10">
    <source>
        <dbReference type="SAM" id="Coils"/>
    </source>
</evidence>
<evidence type="ECO:0000313" key="13">
    <source>
        <dbReference type="EMBL" id="VUD71447.1"/>
    </source>
</evidence>
<evidence type="ECO:0000256" key="9">
    <source>
        <dbReference type="RuleBase" id="RU365093"/>
    </source>
</evidence>
<keyword evidence="10" id="KW-0175">Coiled coil</keyword>
<dbReference type="GO" id="GO:0005886">
    <property type="term" value="C:plasma membrane"/>
    <property type="evidence" value="ECO:0007669"/>
    <property type="project" value="UniProtKB-SubCell"/>
</dbReference>
<dbReference type="InterPro" id="IPR058982">
    <property type="entry name" value="Beta-barrel_AprE"/>
</dbReference>
<protein>
    <recommendedName>
        <fullName evidence="9">Membrane fusion protein (MFP) family protein</fullName>
    </recommendedName>
</protein>
<evidence type="ECO:0000256" key="7">
    <source>
        <dbReference type="ARBA" id="ARBA00022989"/>
    </source>
</evidence>
<proteinExistence type="inferred from homology"/>
<dbReference type="Proteomes" id="UP000410984">
    <property type="component" value="Unassembled WGS sequence"/>
</dbReference>
<dbReference type="Gene3D" id="2.40.30.170">
    <property type="match status" value="1"/>
</dbReference>
<keyword evidence="8 9" id="KW-0472">Membrane</keyword>
<keyword evidence="5 9" id="KW-0997">Cell inner membrane</keyword>
<dbReference type="PANTHER" id="PTHR30386:SF17">
    <property type="entry name" value="ALKALINE PROTEASE SECRETION PROTEIN APRE"/>
    <property type="match status" value="1"/>
</dbReference>
<dbReference type="InterPro" id="IPR010129">
    <property type="entry name" value="T1SS_HlyD"/>
</dbReference>
<dbReference type="PRINTS" id="PR01490">
    <property type="entry name" value="RTXTOXIND"/>
</dbReference>
<evidence type="ECO:0000259" key="11">
    <source>
        <dbReference type="Pfam" id="PF25994"/>
    </source>
</evidence>
<gene>
    <name evidence="13" type="primary">prsE_4</name>
    <name evidence="13" type="ORF">MET9862_02029</name>
</gene>
<dbReference type="InterPro" id="IPR050739">
    <property type="entry name" value="MFP"/>
</dbReference>
<keyword evidence="14" id="KW-1185">Reference proteome</keyword>
<keyword evidence="3 9" id="KW-0813">Transport</keyword>
<accession>A0A509EB37</accession>
<evidence type="ECO:0000256" key="6">
    <source>
        <dbReference type="ARBA" id="ARBA00022692"/>
    </source>
</evidence>
<feature type="coiled-coil region" evidence="10">
    <location>
        <begin position="177"/>
        <end position="204"/>
    </location>
</feature>
<sequence length="460" mass="49551">MAVSLNPSGPASIPLGPLRAGPIAPTLPRPRAHAAIRRHLALALGLSAVLVVGVGGWATLTQISGAVIAPGQLVVESEVKKVQHPTGGVVGELRVHEGSRVRAGEILIRLDETQTRAGLDIVLKALDELAARQARNEAERDGAAAITFPGALLARADSDRTVADLLAGERRLFAARVSGREGQKAQLRERVSQLRQEIAGLGEQVAAKGREIALIGTELTGVRELYGKNLVPYARVTALERDAARLEGERGQLTASIASARGKITETELQILQIDGDMRTEVGKDLAEVRGKWSELVEKRVAAEDQLKRVDLRAPQDGTVHQLTVHTIGGLVIPSEPAMLIVPSADQLAVEVKIRPQDIDSVRVEQPAMLRFSAFNQRTTPEIEGQVSRVSADVSQDPKTGATYYIARIQVPEAQKERLGGLRLVPGMPVEAFLQLGERSVLSYLTKPLTDQVAKAWRER</sequence>
<dbReference type="AlphaFoldDB" id="A0A509EB37"/>
<evidence type="ECO:0000256" key="3">
    <source>
        <dbReference type="ARBA" id="ARBA00022448"/>
    </source>
</evidence>
<comment type="subcellular location">
    <subcellularLocation>
        <location evidence="1 9">Cell inner membrane</location>
        <topology evidence="1 9">Single-pass membrane protein</topology>
    </subcellularLocation>
</comment>
<dbReference type="GO" id="GO:0015031">
    <property type="term" value="P:protein transport"/>
    <property type="evidence" value="ECO:0007669"/>
    <property type="project" value="InterPro"/>
</dbReference>
<name>A0A509EB37_9HYPH</name>
<dbReference type="PANTHER" id="PTHR30386">
    <property type="entry name" value="MEMBRANE FUSION SUBUNIT OF EMRAB-TOLC MULTIDRUG EFFLUX PUMP"/>
    <property type="match status" value="1"/>
</dbReference>
<reference evidence="13 14" key="1">
    <citation type="submission" date="2019-06" db="EMBL/GenBank/DDBJ databases">
        <authorList>
            <person name="Rodrigo-Torres L."/>
            <person name="Arahal R. D."/>
            <person name="Lucena T."/>
        </authorList>
    </citation>
    <scope>NUCLEOTIDE SEQUENCE [LARGE SCALE GENOMIC DNA]</scope>
    <source>
        <strain evidence="13 14">SB0023/3</strain>
    </source>
</reference>
<keyword evidence="6 9" id="KW-0812">Transmembrane</keyword>
<dbReference type="Gene3D" id="2.40.50.100">
    <property type="match status" value="1"/>
</dbReference>
<organism evidence="13 14">
    <name type="scientific">Methylobacterium symbioticum</name>
    <dbReference type="NCBI Taxonomy" id="2584084"/>
    <lineage>
        <taxon>Bacteria</taxon>
        <taxon>Pseudomonadati</taxon>
        <taxon>Pseudomonadota</taxon>
        <taxon>Alphaproteobacteria</taxon>
        <taxon>Hyphomicrobiales</taxon>
        <taxon>Methylobacteriaceae</taxon>
        <taxon>Methylobacterium</taxon>
    </lineage>
</organism>
<feature type="domain" description="AprE-like beta-barrel" evidence="12">
    <location>
        <begin position="348"/>
        <end position="436"/>
    </location>
</feature>
<evidence type="ECO:0000259" key="12">
    <source>
        <dbReference type="Pfam" id="PF26002"/>
    </source>
</evidence>
<dbReference type="Pfam" id="PF25994">
    <property type="entry name" value="HH_AprE"/>
    <property type="match status" value="1"/>
</dbReference>
<dbReference type="RefSeq" id="WP_142582876.1">
    <property type="nucleotide sequence ID" value="NZ_CABFPH010000022.1"/>
</dbReference>
<dbReference type="Pfam" id="PF26002">
    <property type="entry name" value="Beta-barrel_AprE"/>
    <property type="match status" value="1"/>
</dbReference>